<protein>
    <recommendedName>
        <fullName evidence="4">DUF4197 domain-containing protein</fullName>
    </recommendedName>
</protein>
<keyword evidence="1" id="KW-0732">Signal</keyword>
<dbReference type="Pfam" id="PF13852">
    <property type="entry name" value="DUF4197"/>
    <property type="match status" value="1"/>
</dbReference>
<dbReference type="AlphaFoldDB" id="A0A173MAT5"/>
<organism evidence="2 3">
    <name type="scientific">Filimonas lacunae</name>
    <dbReference type="NCBI Taxonomy" id="477680"/>
    <lineage>
        <taxon>Bacteria</taxon>
        <taxon>Pseudomonadati</taxon>
        <taxon>Bacteroidota</taxon>
        <taxon>Chitinophagia</taxon>
        <taxon>Chitinophagales</taxon>
        <taxon>Chitinophagaceae</taxon>
        <taxon>Filimonas</taxon>
    </lineage>
</organism>
<reference evidence="3" key="1">
    <citation type="submission" date="2017-01" db="EMBL/GenBank/DDBJ databases">
        <authorList>
            <person name="Varghese N."/>
            <person name="Submissions S."/>
        </authorList>
    </citation>
    <scope>NUCLEOTIDE SEQUENCE [LARGE SCALE GENOMIC DNA]</scope>
    <source>
        <strain evidence="3">DSM 21054</strain>
    </source>
</reference>
<dbReference type="STRING" id="477680.SAMN05421788_111184"/>
<evidence type="ECO:0000256" key="1">
    <source>
        <dbReference type="SAM" id="SignalP"/>
    </source>
</evidence>
<gene>
    <name evidence="2" type="ORF">SAMN05421788_111184</name>
</gene>
<feature type="chain" id="PRO_5030022678" description="DUF4197 domain-containing protein" evidence="1">
    <location>
        <begin position="21"/>
        <end position="256"/>
    </location>
</feature>
<feature type="signal peptide" evidence="1">
    <location>
        <begin position="1"/>
        <end position="20"/>
    </location>
</feature>
<accession>A0A173MAT5</accession>
<dbReference type="InterPro" id="IPR025245">
    <property type="entry name" value="DUF4197"/>
</dbReference>
<dbReference type="KEGG" id="fln:FLA_0611"/>
<evidence type="ECO:0000313" key="3">
    <source>
        <dbReference type="Proteomes" id="UP000186917"/>
    </source>
</evidence>
<keyword evidence="3" id="KW-1185">Reference proteome</keyword>
<name>A0A173MAT5_9BACT</name>
<dbReference type="RefSeq" id="WP_076382031.1">
    <property type="nucleotide sequence ID" value="NZ_AP017422.1"/>
</dbReference>
<dbReference type="EMBL" id="FTOR01000011">
    <property type="protein sequence ID" value="SIT32629.1"/>
    <property type="molecule type" value="Genomic_DNA"/>
</dbReference>
<sequence>MKRFFVLFSVALVSYGTSQAQLSKFLKKDTSSTSKSSGLSSLLKSVTGSGSSDSLSSSTIASGLKEALSQGVQKGTTKLSSVDGFFKDAAVKILLPAEAQNVEKKLRSVGLGYMVDSAILTMNRAAEDASKSAAPIFVNAIKEMSITDAVGILKGSDTAATTYLKVKTTSPLAAAFKPVIETSLSKVGATKHWNTLITAYNKIPLVSKINPDLSAYVTEKALTGVFYQVGQEEKAIRKDPVARTTDLLKTVFGSSK</sequence>
<evidence type="ECO:0008006" key="4">
    <source>
        <dbReference type="Google" id="ProtNLM"/>
    </source>
</evidence>
<evidence type="ECO:0000313" key="2">
    <source>
        <dbReference type="EMBL" id="SIT32629.1"/>
    </source>
</evidence>
<dbReference type="OrthoDB" id="5292580at2"/>
<proteinExistence type="predicted"/>
<dbReference type="Proteomes" id="UP000186917">
    <property type="component" value="Unassembled WGS sequence"/>
</dbReference>